<dbReference type="Pfam" id="PF00031">
    <property type="entry name" value="Cystatin"/>
    <property type="match status" value="1"/>
</dbReference>
<dbReference type="PANTHER" id="PTHR11414">
    <property type="entry name" value="CYSTATIN FAMILY MEMBER"/>
    <property type="match status" value="1"/>
</dbReference>
<evidence type="ECO:0000256" key="7">
    <source>
        <dbReference type="ARBA" id="ARBA00040677"/>
    </source>
</evidence>
<dbReference type="GeneID" id="115537541"/>
<comment type="subcellular location">
    <subcellularLocation>
        <location evidence="1">Cytoplasm</location>
    </subcellularLocation>
</comment>
<evidence type="ECO:0000256" key="4">
    <source>
        <dbReference type="ARBA" id="ARBA00022690"/>
    </source>
</evidence>
<feature type="compositionally biased region" description="Basic and acidic residues" evidence="9">
    <location>
        <begin position="89"/>
        <end position="103"/>
    </location>
</feature>
<dbReference type="GO" id="GO:0004869">
    <property type="term" value="F:cysteine-type endopeptidase inhibitor activity"/>
    <property type="evidence" value="ECO:0007669"/>
    <property type="project" value="UniProtKB-KW"/>
</dbReference>
<protein>
    <recommendedName>
        <fullName evidence="7">Cystatin-B</fullName>
    </recommendedName>
    <alternativeName>
        <fullName evidence="8">Stefin-B</fullName>
    </alternativeName>
</protein>
<gene>
    <name evidence="11" type="primary">LOC115537541</name>
</gene>
<keyword evidence="3" id="KW-0963">Cytoplasm</keyword>
<evidence type="ECO:0000313" key="12">
    <source>
        <dbReference type="Proteomes" id="UP000694546"/>
    </source>
</evidence>
<reference evidence="11" key="1">
    <citation type="submission" date="2025-08" db="UniProtKB">
        <authorList>
            <consortium name="Ensembl"/>
        </authorList>
    </citation>
    <scope>IDENTIFICATION</scope>
</reference>
<dbReference type="GO" id="GO:0005829">
    <property type="term" value="C:cytosol"/>
    <property type="evidence" value="ECO:0007669"/>
    <property type="project" value="TreeGrafter"/>
</dbReference>
<evidence type="ECO:0000256" key="5">
    <source>
        <dbReference type="ARBA" id="ARBA00022704"/>
    </source>
</evidence>
<dbReference type="OMA" id="RTFFIKV"/>
<keyword evidence="12" id="KW-1185">Reference proteome</keyword>
<dbReference type="AlphaFoldDB" id="A0A8C5AL62"/>
<dbReference type="SUPFAM" id="SSF54403">
    <property type="entry name" value="Cystatin/monellin"/>
    <property type="match status" value="1"/>
</dbReference>
<proteinExistence type="inferred from homology"/>
<evidence type="ECO:0000256" key="9">
    <source>
        <dbReference type="SAM" id="MobiDB-lite"/>
    </source>
</evidence>
<dbReference type="InterPro" id="IPR000010">
    <property type="entry name" value="Cystatin_dom"/>
</dbReference>
<dbReference type="GO" id="GO:0002376">
    <property type="term" value="P:immune system process"/>
    <property type="evidence" value="ECO:0007669"/>
    <property type="project" value="UniProtKB-KW"/>
</dbReference>
<evidence type="ECO:0000256" key="6">
    <source>
        <dbReference type="ARBA" id="ARBA00022859"/>
    </source>
</evidence>
<dbReference type="GO" id="GO:0071220">
    <property type="term" value="P:cellular response to bacterial lipoprotein"/>
    <property type="evidence" value="ECO:0007669"/>
    <property type="project" value="UniProtKB-ARBA"/>
</dbReference>
<dbReference type="InterPro" id="IPR018073">
    <property type="entry name" value="Prot_inh_cystat_CS"/>
</dbReference>
<dbReference type="PROSITE" id="PS00287">
    <property type="entry name" value="CYSTATIN"/>
    <property type="match status" value="1"/>
</dbReference>
<dbReference type="FunFam" id="3.10.450.10:FF:000001">
    <property type="entry name" value="Cystatin-A"/>
    <property type="match status" value="1"/>
</dbReference>
<feature type="domain" description="Cystatin" evidence="10">
    <location>
        <begin position="6"/>
        <end position="103"/>
    </location>
</feature>
<dbReference type="OrthoDB" id="2429551at2759"/>
<evidence type="ECO:0000259" key="10">
    <source>
        <dbReference type="SMART" id="SM00043"/>
    </source>
</evidence>
<feature type="region of interest" description="Disordered" evidence="9">
    <location>
        <begin position="84"/>
        <end position="103"/>
    </location>
</feature>
<evidence type="ECO:0000256" key="3">
    <source>
        <dbReference type="ARBA" id="ARBA00022490"/>
    </source>
</evidence>
<keyword evidence="5" id="KW-0789">Thiol protease inhibitor</keyword>
<dbReference type="Proteomes" id="UP000694546">
    <property type="component" value="Chromosome 23"/>
</dbReference>
<keyword evidence="4" id="KW-0646">Protease inhibitor</keyword>
<evidence type="ECO:0000313" key="11">
    <source>
        <dbReference type="Ensembl" id="ENSGMOP00000033021.1"/>
    </source>
</evidence>
<dbReference type="GeneTree" id="ENSGT00940000154826"/>
<dbReference type="KEGG" id="gmh:115537541"/>
<accession>A0A8C5AL62</accession>
<sequence length="103" mass="11425">MSPQPMMCGGTTPDKPATKEVQDLCDTVKASVEAKANKSYEVFMAKTYKTQVVAGTNFFIKVHVGGEDHVHLRVFRELPCNGGNVKLSDMQESKSHQDPLEHF</sequence>
<name>A0A8C5AL62_GADMO</name>
<reference evidence="11" key="2">
    <citation type="submission" date="2025-09" db="UniProtKB">
        <authorList>
            <consortium name="Ensembl"/>
        </authorList>
    </citation>
    <scope>IDENTIFICATION</scope>
</reference>
<keyword evidence="6" id="KW-0391">Immunity</keyword>
<evidence type="ECO:0000256" key="1">
    <source>
        <dbReference type="ARBA" id="ARBA00004496"/>
    </source>
</evidence>
<evidence type="ECO:0000256" key="8">
    <source>
        <dbReference type="ARBA" id="ARBA00041437"/>
    </source>
</evidence>
<evidence type="ECO:0000256" key="2">
    <source>
        <dbReference type="ARBA" id="ARBA00009403"/>
    </source>
</evidence>
<dbReference type="InterPro" id="IPR046350">
    <property type="entry name" value="Cystatin_sf"/>
</dbReference>
<organism evidence="11 12">
    <name type="scientific">Gadus morhua</name>
    <name type="common">Atlantic cod</name>
    <dbReference type="NCBI Taxonomy" id="8049"/>
    <lineage>
        <taxon>Eukaryota</taxon>
        <taxon>Metazoa</taxon>
        <taxon>Chordata</taxon>
        <taxon>Craniata</taxon>
        <taxon>Vertebrata</taxon>
        <taxon>Euteleostomi</taxon>
        <taxon>Actinopterygii</taxon>
        <taxon>Neopterygii</taxon>
        <taxon>Teleostei</taxon>
        <taxon>Neoteleostei</taxon>
        <taxon>Acanthomorphata</taxon>
        <taxon>Zeiogadaria</taxon>
        <taxon>Gadariae</taxon>
        <taxon>Gadiformes</taxon>
        <taxon>Gadoidei</taxon>
        <taxon>Gadidae</taxon>
        <taxon>Gadus</taxon>
    </lineage>
</organism>
<dbReference type="SMART" id="SM00043">
    <property type="entry name" value="CY"/>
    <property type="match status" value="1"/>
</dbReference>
<comment type="similarity">
    <text evidence="2">Belongs to the cystatin family.</text>
</comment>
<dbReference type="RefSeq" id="XP_030205386.1">
    <property type="nucleotide sequence ID" value="XM_030349526.1"/>
</dbReference>
<dbReference type="Gene3D" id="3.10.450.10">
    <property type="match status" value="1"/>
</dbReference>
<dbReference type="PANTHER" id="PTHR11414:SF21">
    <property type="entry name" value="CYSTATIN 14A, TANDEM DUPLICATE 1-RELATED"/>
    <property type="match status" value="1"/>
</dbReference>
<dbReference type="CDD" id="cd00042">
    <property type="entry name" value="CY"/>
    <property type="match status" value="1"/>
</dbReference>
<dbReference type="PRINTS" id="PR00295">
    <property type="entry name" value="STEFINA"/>
</dbReference>
<dbReference type="Ensembl" id="ENSGMOT00000074877.1">
    <property type="protein sequence ID" value="ENSGMOP00000033021.1"/>
    <property type="gene ID" value="ENSGMOG00000022484.1"/>
</dbReference>
<dbReference type="InterPro" id="IPR001713">
    <property type="entry name" value="Prot_inh_stefin"/>
</dbReference>